<evidence type="ECO:0000313" key="2">
    <source>
        <dbReference type="Proteomes" id="UP000274822"/>
    </source>
</evidence>
<accession>A0A433QZU5</accession>
<dbReference type="Proteomes" id="UP000274822">
    <property type="component" value="Unassembled WGS sequence"/>
</dbReference>
<dbReference type="AlphaFoldDB" id="A0A433QZU5"/>
<comment type="caution">
    <text evidence="1">The sequence shown here is derived from an EMBL/GenBank/DDBJ whole genome shotgun (WGS) entry which is preliminary data.</text>
</comment>
<protein>
    <submittedName>
        <fullName evidence="1">Uncharacterized protein</fullName>
    </submittedName>
</protein>
<sequence length="170" mass="18852">MSALAPWVGKSILHKYSFLSSTIHSQTLHRPKTQQEANMPLKLSAANNHPIGSKPTATLGRLRAIRKVPVEVMPLMLVVGAGLSGAACMPWDTSGTPTRRSGIGSRGFNSEEEIERGVQNYDDFMKACCFTLVVEMIDRICVHMFPTLQLVSMIRNPKFIYCLRNKAVSF</sequence>
<evidence type="ECO:0000313" key="1">
    <source>
        <dbReference type="EMBL" id="RUS35271.1"/>
    </source>
</evidence>
<reference evidence="1 2" key="1">
    <citation type="journal article" date="2018" name="New Phytol.">
        <title>Phylogenomics of Endogonaceae and evolution of mycorrhizas within Mucoromycota.</title>
        <authorList>
            <person name="Chang Y."/>
            <person name="Desiro A."/>
            <person name="Na H."/>
            <person name="Sandor L."/>
            <person name="Lipzen A."/>
            <person name="Clum A."/>
            <person name="Barry K."/>
            <person name="Grigoriev I.V."/>
            <person name="Martin F.M."/>
            <person name="Stajich J.E."/>
            <person name="Smith M.E."/>
            <person name="Bonito G."/>
            <person name="Spatafora J.W."/>
        </authorList>
    </citation>
    <scope>NUCLEOTIDE SEQUENCE [LARGE SCALE GENOMIC DNA]</scope>
    <source>
        <strain evidence="1 2">AD002</strain>
    </source>
</reference>
<organism evidence="1 2">
    <name type="scientific">Jimgerdemannia flammicorona</name>
    <dbReference type="NCBI Taxonomy" id="994334"/>
    <lineage>
        <taxon>Eukaryota</taxon>
        <taxon>Fungi</taxon>
        <taxon>Fungi incertae sedis</taxon>
        <taxon>Mucoromycota</taxon>
        <taxon>Mucoromycotina</taxon>
        <taxon>Endogonomycetes</taxon>
        <taxon>Endogonales</taxon>
        <taxon>Endogonaceae</taxon>
        <taxon>Jimgerdemannia</taxon>
    </lineage>
</organism>
<gene>
    <name evidence="1" type="ORF">BC938DRAFT_473387</name>
</gene>
<keyword evidence="2" id="KW-1185">Reference proteome</keyword>
<proteinExistence type="predicted"/>
<dbReference type="EMBL" id="RBNJ01000156">
    <property type="protein sequence ID" value="RUS35271.1"/>
    <property type="molecule type" value="Genomic_DNA"/>
</dbReference>
<name>A0A433QZU5_9FUNG</name>